<dbReference type="GO" id="GO:0008233">
    <property type="term" value="F:peptidase activity"/>
    <property type="evidence" value="ECO:0007669"/>
    <property type="project" value="UniProtKB-KW"/>
</dbReference>
<dbReference type="PANTHER" id="PTHR33490:SF1">
    <property type="entry name" value="SLL1233 PROTEIN"/>
    <property type="match status" value="1"/>
</dbReference>
<evidence type="ECO:0000259" key="1">
    <source>
        <dbReference type="SMART" id="SM00460"/>
    </source>
</evidence>
<dbReference type="STRING" id="1173020.Cha6605_5111"/>
<dbReference type="OrthoDB" id="9787782at2"/>
<dbReference type="RefSeq" id="WP_015162096.1">
    <property type="nucleotide sequence ID" value="NC_019697.1"/>
</dbReference>
<dbReference type="PATRIC" id="fig|1173020.3.peg.5856"/>
<proteinExistence type="predicted"/>
<evidence type="ECO:0000313" key="2">
    <source>
        <dbReference type="EMBL" id="AFY96010.1"/>
    </source>
</evidence>
<dbReference type="KEGG" id="cmp:Cha6605_5111"/>
<keyword evidence="2" id="KW-0645">Protease</keyword>
<dbReference type="Pfam" id="PF01841">
    <property type="entry name" value="Transglut_core"/>
    <property type="match status" value="1"/>
</dbReference>
<evidence type="ECO:0000313" key="3">
    <source>
        <dbReference type="Proteomes" id="UP000010366"/>
    </source>
</evidence>
<dbReference type="AlphaFoldDB" id="K9UMF2"/>
<dbReference type="InterPro" id="IPR038765">
    <property type="entry name" value="Papain-like_cys_pep_sf"/>
</dbReference>
<keyword evidence="3" id="KW-1185">Reference proteome</keyword>
<gene>
    <name evidence="2" type="ORF">Cha6605_5111</name>
</gene>
<dbReference type="SMART" id="SM00460">
    <property type="entry name" value="TGc"/>
    <property type="match status" value="1"/>
</dbReference>
<dbReference type="HOGENOM" id="CLU_008973_2_0_3"/>
<sequence length="285" mass="31532">MSVYQIEHVINYAYDRPVTFAPHQLRLYPRSNIHQSVLSCELSLSPTPQKLVATVDLDGNNALVAWFDDNPATHLQIRAHSTVASHLTDPFDYFLEPWATQLPIDYPVSLSEQLQPYLAGYLARSLDPIAAALAGEIWHTVNGNLLDFLTKLNQQIYHNCNYTLRDTGAALPPGIVWQNRAGSCRDFAVLFIEVCRAVGLAGRFVSGYEVGADTDERHLHAWAEIYLPGAGWRGYDPTHGLVVAQHHIAITAAPFPAQTTPVAGKLRTLGAISTTMSYQLTIQKT</sequence>
<dbReference type="InterPro" id="IPR013589">
    <property type="entry name" value="Bac_transglu_N"/>
</dbReference>
<dbReference type="InterPro" id="IPR002931">
    <property type="entry name" value="Transglutaminase-like"/>
</dbReference>
<dbReference type="EMBL" id="CP003600">
    <property type="protein sequence ID" value="AFY96010.1"/>
    <property type="molecule type" value="Genomic_DNA"/>
</dbReference>
<dbReference type="SUPFAM" id="SSF54001">
    <property type="entry name" value="Cysteine proteinases"/>
    <property type="match status" value="1"/>
</dbReference>
<protein>
    <submittedName>
        <fullName evidence="2">Transglutaminase-like enzyme, predicted cysteine protease</fullName>
    </submittedName>
</protein>
<dbReference type="Gene3D" id="3.10.620.30">
    <property type="match status" value="1"/>
</dbReference>
<name>K9UMF2_CHAP6</name>
<feature type="domain" description="Transglutaminase-like" evidence="1">
    <location>
        <begin position="176"/>
        <end position="239"/>
    </location>
</feature>
<dbReference type="Proteomes" id="UP000010366">
    <property type="component" value="Chromosome"/>
</dbReference>
<dbReference type="Pfam" id="PF08379">
    <property type="entry name" value="Bact_transglu_N"/>
    <property type="match status" value="1"/>
</dbReference>
<accession>K9UMF2</accession>
<reference evidence="2 3" key="1">
    <citation type="submission" date="2012-05" db="EMBL/GenBank/DDBJ databases">
        <title>Finished chromosome of genome of Chamaesiphon sp. PCC 6605.</title>
        <authorList>
            <consortium name="US DOE Joint Genome Institute"/>
            <person name="Gugger M."/>
            <person name="Coursin T."/>
            <person name="Rippka R."/>
            <person name="Tandeau De Marsac N."/>
            <person name="Huntemann M."/>
            <person name="Wei C.-L."/>
            <person name="Han J."/>
            <person name="Detter J.C."/>
            <person name="Han C."/>
            <person name="Tapia R."/>
            <person name="Chen A."/>
            <person name="Kyrpides N."/>
            <person name="Mavromatis K."/>
            <person name="Markowitz V."/>
            <person name="Szeto E."/>
            <person name="Ivanova N."/>
            <person name="Pagani I."/>
            <person name="Pati A."/>
            <person name="Goodwin L."/>
            <person name="Nordberg H.P."/>
            <person name="Cantor M.N."/>
            <person name="Hua S.X."/>
            <person name="Woyke T."/>
            <person name="Kerfeld C.A."/>
        </authorList>
    </citation>
    <scope>NUCLEOTIDE SEQUENCE [LARGE SCALE GENOMIC DNA]</scope>
    <source>
        <strain evidence="3">ATCC 27169 / PCC 6605</strain>
    </source>
</reference>
<organism evidence="2 3">
    <name type="scientific">Chamaesiphon minutus (strain ATCC 27169 / PCC 6605)</name>
    <dbReference type="NCBI Taxonomy" id="1173020"/>
    <lineage>
        <taxon>Bacteria</taxon>
        <taxon>Bacillati</taxon>
        <taxon>Cyanobacteriota</taxon>
        <taxon>Cyanophyceae</taxon>
        <taxon>Gomontiellales</taxon>
        <taxon>Chamaesiphonaceae</taxon>
        <taxon>Chamaesiphon</taxon>
    </lineage>
</organism>
<dbReference type="PANTHER" id="PTHR33490">
    <property type="entry name" value="BLR5614 PROTEIN-RELATED"/>
    <property type="match status" value="1"/>
</dbReference>
<keyword evidence="2" id="KW-0378">Hydrolase</keyword>
<dbReference type="eggNOG" id="COG1305">
    <property type="taxonomic scope" value="Bacteria"/>
</dbReference>
<dbReference type="GO" id="GO:0006508">
    <property type="term" value="P:proteolysis"/>
    <property type="evidence" value="ECO:0007669"/>
    <property type="project" value="UniProtKB-KW"/>
</dbReference>